<protein>
    <submittedName>
        <fullName evidence="1">Uncharacterized protein</fullName>
    </submittedName>
</protein>
<comment type="caution">
    <text evidence="1">The sequence shown here is derived from an EMBL/GenBank/DDBJ whole genome shotgun (WGS) entry which is preliminary data.</text>
</comment>
<evidence type="ECO:0000313" key="1">
    <source>
        <dbReference type="EMBL" id="KAK2774393.1"/>
    </source>
</evidence>
<accession>A0AAD9YQM7</accession>
<organism evidence="1 2">
    <name type="scientific">Colletotrichum kahawae</name>
    <name type="common">Coffee berry disease fungus</name>
    <dbReference type="NCBI Taxonomy" id="34407"/>
    <lineage>
        <taxon>Eukaryota</taxon>
        <taxon>Fungi</taxon>
        <taxon>Dikarya</taxon>
        <taxon>Ascomycota</taxon>
        <taxon>Pezizomycotina</taxon>
        <taxon>Sordariomycetes</taxon>
        <taxon>Hypocreomycetidae</taxon>
        <taxon>Glomerellales</taxon>
        <taxon>Glomerellaceae</taxon>
        <taxon>Colletotrichum</taxon>
        <taxon>Colletotrichum gloeosporioides species complex</taxon>
    </lineage>
</organism>
<name>A0AAD9YQM7_COLKA</name>
<sequence>MKGEPRRGLFFSKRCLQARYHFCRRVCFDTRAIGQVKEAVGGPLGQSWRCVNPNLQRLQNCGRKEPPTTPHCVGCSRVVQAPDFQVTDAFPGSRNLPVRCTLPNQELQIEASYGSTPGWLRRHGGSRKPYLTLKLFPPPCFLRRSKEAFPPSRGWCLGCPDLLLLQEIDITATQHIKLLARQIRHLHSTGAFPTSCLIPLHVCSQLHSAQPRAGLLGCSVHHSFFVHCHCCLPDKTIRMAVFPFFAILDEPSRDITTP</sequence>
<dbReference type="Proteomes" id="UP001281614">
    <property type="component" value="Unassembled WGS sequence"/>
</dbReference>
<dbReference type="EMBL" id="VYYT01000046">
    <property type="protein sequence ID" value="KAK2774393.1"/>
    <property type="molecule type" value="Genomic_DNA"/>
</dbReference>
<keyword evidence="2" id="KW-1185">Reference proteome</keyword>
<reference evidence="1" key="1">
    <citation type="submission" date="2023-02" db="EMBL/GenBank/DDBJ databases">
        <title>Colletotrichum kahawae CIFC_Que2 genome sequencing and assembly.</title>
        <authorList>
            <person name="Baroncelli R."/>
        </authorList>
    </citation>
    <scope>NUCLEOTIDE SEQUENCE</scope>
    <source>
        <strain evidence="1">CIFC_Que2</strain>
    </source>
</reference>
<proteinExistence type="predicted"/>
<dbReference type="AlphaFoldDB" id="A0AAD9YQM7"/>
<evidence type="ECO:0000313" key="2">
    <source>
        <dbReference type="Proteomes" id="UP001281614"/>
    </source>
</evidence>
<gene>
    <name evidence="1" type="ORF">CKAH01_03626</name>
</gene>